<name>A0A9J6BBK1_POLVA</name>
<protein>
    <recommendedName>
        <fullName evidence="2">Lipocalin/cytosolic fatty-acid binding domain-containing protein</fullName>
    </recommendedName>
</protein>
<evidence type="ECO:0000313" key="3">
    <source>
        <dbReference type="EMBL" id="KAG5667204.1"/>
    </source>
</evidence>
<evidence type="ECO:0000256" key="1">
    <source>
        <dbReference type="ARBA" id="ARBA00008390"/>
    </source>
</evidence>
<dbReference type="InterPro" id="IPR012674">
    <property type="entry name" value="Calycin"/>
</dbReference>
<dbReference type="Pfam" id="PF00061">
    <property type="entry name" value="Lipocalin"/>
    <property type="match status" value="1"/>
</dbReference>
<proteinExistence type="inferred from homology"/>
<dbReference type="InterPro" id="IPR000566">
    <property type="entry name" value="Lipocln_cytosolic_FA-bd_dom"/>
</dbReference>
<dbReference type="CDD" id="cd00742">
    <property type="entry name" value="FABP"/>
    <property type="match status" value="1"/>
</dbReference>
<organism evidence="3 4">
    <name type="scientific">Polypedilum vanderplanki</name>
    <name type="common">Sleeping chironomid midge</name>
    <dbReference type="NCBI Taxonomy" id="319348"/>
    <lineage>
        <taxon>Eukaryota</taxon>
        <taxon>Metazoa</taxon>
        <taxon>Ecdysozoa</taxon>
        <taxon>Arthropoda</taxon>
        <taxon>Hexapoda</taxon>
        <taxon>Insecta</taxon>
        <taxon>Pterygota</taxon>
        <taxon>Neoptera</taxon>
        <taxon>Endopterygota</taxon>
        <taxon>Diptera</taxon>
        <taxon>Nematocera</taxon>
        <taxon>Chironomoidea</taxon>
        <taxon>Chironomidae</taxon>
        <taxon>Chironominae</taxon>
        <taxon>Polypedilum</taxon>
        <taxon>Polypedilum</taxon>
    </lineage>
</organism>
<dbReference type="Proteomes" id="UP001107558">
    <property type="component" value="Chromosome 4"/>
</dbReference>
<evidence type="ECO:0000259" key="2">
    <source>
        <dbReference type="Pfam" id="PF00061"/>
    </source>
</evidence>
<dbReference type="PANTHER" id="PTHR11955">
    <property type="entry name" value="FATTY ACID BINDING PROTEIN"/>
    <property type="match status" value="1"/>
</dbReference>
<evidence type="ECO:0000313" key="4">
    <source>
        <dbReference type="Proteomes" id="UP001107558"/>
    </source>
</evidence>
<comment type="caution">
    <text evidence="3">The sequence shown here is derived from an EMBL/GenBank/DDBJ whole genome shotgun (WGS) entry which is preliminary data.</text>
</comment>
<accession>A0A9J6BBK1</accession>
<comment type="similarity">
    <text evidence="1">Belongs to the calycin superfamily. Fatty-acid binding protein (FABP) family.</text>
</comment>
<dbReference type="EMBL" id="JADBJN010000004">
    <property type="protein sequence ID" value="KAG5667204.1"/>
    <property type="molecule type" value="Genomic_DNA"/>
</dbReference>
<feature type="domain" description="Lipocalin/cytosolic fatty-acid binding" evidence="2">
    <location>
        <begin position="8"/>
        <end position="117"/>
    </location>
</feature>
<dbReference type="GO" id="GO:0008289">
    <property type="term" value="F:lipid binding"/>
    <property type="evidence" value="ECO:0007669"/>
    <property type="project" value="InterPro"/>
</dbReference>
<reference evidence="3" key="1">
    <citation type="submission" date="2021-03" db="EMBL/GenBank/DDBJ databases">
        <title>Chromosome level genome of the anhydrobiotic midge Polypedilum vanderplanki.</title>
        <authorList>
            <person name="Yoshida Y."/>
            <person name="Kikawada T."/>
            <person name="Gusev O."/>
        </authorList>
    </citation>
    <scope>NUCLEOTIDE SEQUENCE</scope>
    <source>
        <strain evidence="3">NIAS01</strain>
        <tissue evidence="3">Whole body or cell culture</tissue>
    </source>
</reference>
<dbReference type="Gene3D" id="2.40.128.20">
    <property type="match status" value="1"/>
</dbReference>
<dbReference type="SUPFAM" id="SSF50814">
    <property type="entry name" value="Lipocalins"/>
    <property type="match status" value="1"/>
</dbReference>
<dbReference type="InterPro" id="IPR031259">
    <property type="entry name" value="ILBP"/>
</dbReference>
<dbReference type="AlphaFoldDB" id="A0A9J6BBK1"/>
<sequence length="135" mass="15779">MEKFCNKQYKQISRDEFYDEYLKGLGYNYLIRKIATNLFITSKLSKINDEEFKIETSTLLSSQALTFKIGKEIENFTIEGRKVKSTFTIDDNKLIEKQIEGDKKVTIVRKFHDSELIIDLSVNGITTRLKNILIK</sequence>
<gene>
    <name evidence="3" type="ORF">PVAND_015195</name>
</gene>
<keyword evidence="4" id="KW-1185">Reference proteome</keyword>
<dbReference type="OrthoDB" id="354351at2759"/>